<dbReference type="RefSeq" id="XP_015592936.1">
    <property type="nucleotide sequence ID" value="XM_015737450.2"/>
</dbReference>
<evidence type="ECO:0000259" key="4">
    <source>
        <dbReference type="SMART" id="SM00873"/>
    </source>
</evidence>
<protein>
    <submittedName>
        <fullName evidence="6">Leucine-rich repeat-containing protein 47</fullName>
    </submittedName>
</protein>
<dbReference type="Gene3D" id="3.50.40.10">
    <property type="entry name" value="Phenylalanyl-trna Synthetase, Chain B, domain 3"/>
    <property type="match status" value="1"/>
</dbReference>
<dbReference type="InterPro" id="IPR001611">
    <property type="entry name" value="Leu-rich_rpt"/>
</dbReference>
<accession>A0AAJ7FI49</accession>
<dbReference type="PANTHER" id="PTHR10947">
    <property type="entry name" value="PHENYLALANYL-TRNA SYNTHETASE BETA CHAIN AND LEUCINE-RICH REPEAT-CONTAINING PROTEIN 47"/>
    <property type="match status" value="1"/>
</dbReference>
<dbReference type="PANTHER" id="PTHR10947:SF3">
    <property type="entry name" value="LEUCINE-RICH REPEAT-CONTAINING PROTEIN 47"/>
    <property type="match status" value="1"/>
</dbReference>
<sequence length="533" mass="59674">MTSKETWAEIIQVVKDNRHELILSGAEISRKISETGLDTALFDLGSLNYLNINQTCLNEIPDGIGKLNNLTTLVLHSNKISKLPSVIRNLQKLKVLDCSRNQLEHLPQELGNLPQLTSINFSSNLLNELPSQAHNIKLSILDLSNNQFNNFPDVCYPELIHLAEIKLNGNKIKQIPSNIHVLPSLKLLDLADNHISAVPGELADCSKLKELNLKGNPLSDKRLSKLVDQCRTKQVLDYVKQHCPKTTFGTVAVSGKSNKKGKKGRKNSESESTQAALEKLTHKIKVLKVTQETPVIKITDHVKSVRPYIVACIVKELSFTDETFKKFIQLQTKLHEGICDKRNVATLATHDLSSLIPGDLTYTAKPPKEIEIKPLMRSKSYSAAALFQQLQAEADDLRKEKKRNVYSGIHKYLYLLEGKALYPCLLDSSDQVISFPPITNSDITKMSMNSTAMLVEVTSTQSQLVCKKVMDQFLKELVVSGLGCSPEGDIPEEYHSLCIEQVKVVDREGNMKQVYPSRTDLVFEENNITIIRE</sequence>
<dbReference type="SMART" id="SM00364">
    <property type="entry name" value="LRR_BAC"/>
    <property type="match status" value="5"/>
</dbReference>
<dbReference type="Gene3D" id="3.80.10.10">
    <property type="entry name" value="Ribonuclease Inhibitor"/>
    <property type="match status" value="2"/>
</dbReference>
<evidence type="ECO:0000256" key="2">
    <source>
        <dbReference type="ARBA" id="ARBA00022737"/>
    </source>
</evidence>
<proteinExistence type="predicted"/>
<dbReference type="SMART" id="SM00369">
    <property type="entry name" value="LRR_TYP"/>
    <property type="match status" value="6"/>
</dbReference>
<dbReference type="Pfam" id="PF23598">
    <property type="entry name" value="LRR_14"/>
    <property type="match status" value="1"/>
</dbReference>
<dbReference type="InterPro" id="IPR055414">
    <property type="entry name" value="LRR_R13L4/SHOC2-like"/>
</dbReference>
<gene>
    <name evidence="6" type="primary">LOC107266702</name>
</gene>
<dbReference type="GO" id="GO:0006432">
    <property type="term" value="P:phenylalanyl-tRNA aminoacylation"/>
    <property type="evidence" value="ECO:0007669"/>
    <property type="project" value="InterPro"/>
</dbReference>
<keyword evidence="1" id="KW-0433">Leucine-rich repeat</keyword>
<dbReference type="Pfam" id="PF13855">
    <property type="entry name" value="LRR_8"/>
    <property type="match status" value="1"/>
</dbReference>
<dbReference type="GO" id="GO:0004826">
    <property type="term" value="F:phenylalanine-tRNA ligase activity"/>
    <property type="evidence" value="ECO:0007669"/>
    <property type="project" value="InterPro"/>
</dbReference>
<dbReference type="PROSITE" id="PS51450">
    <property type="entry name" value="LRR"/>
    <property type="match status" value="1"/>
</dbReference>
<feature type="domain" description="B3/B4 tRNA-binding" evidence="4">
    <location>
        <begin position="305"/>
        <end position="483"/>
    </location>
</feature>
<dbReference type="SMART" id="SM00873">
    <property type="entry name" value="B3_4"/>
    <property type="match status" value="1"/>
</dbReference>
<feature type="region of interest" description="Disordered" evidence="3">
    <location>
        <begin position="254"/>
        <end position="273"/>
    </location>
</feature>
<evidence type="ECO:0000313" key="6">
    <source>
        <dbReference type="RefSeq" id="XP_015592936.1"/>
    </source>
</evidence>
<dbReference type="InterPro" id="IPR020825">
    <property type="entry name" value="Phe-tRNA_synthase-like_B3/B4"/>
</dbReference>
<dbReference type="InterPro" id="IPR045060">
    <property type="entry name" value="Phe-tRNA-ligase_IIc_bsu"/>
</dbReference>
<reference evidence="6" key="1">
    <citation type="submission" date="2025-08" db="UniProtKB">
        <authorList>
            <consortium name="RefSeq"/>
        </authorList>
    </citation>
    <scope>IDENTIFICATION</scope>
</reference>
<dbReference type="KEGG" id="ccin:107266702"/>
<dbReference type="SUPFAM" id="SSF52058">
    <property type="entry name" value="L domain-like"/>
    <property type="match status" value="1"/>
</dbReference>
<evidence type="ECO:0000256" key="1">
    <source>
        <dbReference type="ARBA" id="ARBA00022614"/>
    </source>
</evidence>
<evidence type="ECO:0000313" key="5">
    <source>
        <dbReference type="Proteomes" id="UP000694920"/>
    </source>
</evidence>
<name>A0AAJ7FI49_CEPCN</name>
<dbReference type="Proteomes" id="UP000694920">
    <property type="component" value="Unplaced"/>
</dbReference>
<dbReference type="InterPro" id="IPR005146">
    <property type="entry name" value="B3/B4_tRNA-bd"/>
</dbReference>
<dbReference type="InterPro" id="IPR003591">
    <property type="entry name" value="Leu-rich_rpt_typical-subtyp"/>
</dbReference>
<organism evidence="5 6">
    <name type="scientific">Cephus cinctus</name>
    <name type="common">Wheat stem sawfly</name>
    <dbReference type="NCBI Taxonomy" id="211228"/>
    <lineage>
        <taxon>Eukaryota</taxon>
        <taxon>Metazoa</taxon>
        <taxon>Ecdysozoa</taxon>
        <taxon>Arthropoda</taxon>
        <taxon>Hexapoda</taxon>
        <taxon>Insecta</taxon>
        <taxon>Pterygota</taxon>
        <taxon>Neoptera</taxon>
        <taxon>Endopterygota</taxon>
        <taxon>Hymenoptera</taxon>
        <taxon>Cephoidea</taxon>
        <taxon>Cephidae</taxon>
        <taxon>Cephus</taxon>
    </lineage>
</organism>
<dbReference type="GeneID" id="107266702"/>
<dbReference type="GO" id="GO:0003723">
    <property type="term" value="F:RNA binding"/>
    <property type="evidence" value="ECO:0007669"/>
    <property type="project" value="InterPro"/>
</dbReference>
<keyword evidence="2" id="KW-0677">Repeat</keyword>
<evidence type="ECO:0000256" key="3">
    <source>
        <dbReference type="SAM" id="MobiDB-lite"/>
    </source>
</evidence>
<dbReference type="AlphaFoldDB" id="A0AAJ7FI49"/>
<dbReference type="InterPro" id="IPR032675">
    <property type="entry name" value="LRR_dom_sf"/>
</dbReference>
<keyword evidence="5" id="KW-1185">Reference proteome</keyword>